<accession>A0A1H1Q533</accession>
<name>A0A1H1Q533_9ACTN</name>
<dbReference type="AlphaFoldDB" id="A0A1H1Q533"/>
<evidence type="ECO:0000313" key="1">
    <source>
        <dbReference type="EMBL" id="SDS18621.1"/>
    </source>
</evidence>
<reference evidence="1 2" key="1">
    <citation type="submission" date="2016-10" db="EMBL/GenBank/DDBJ databases">
        <authorList>
            <person name="de Groot N.N."/>
        </authorList>
    </citation>
    <scope>NUCLEOTIDE SEQUENCE [LARGE SCALE GENOMIC DNA]</scope>
    <source>
        <strain evidence="1 2">DSM 22024</strain>
    </source>
</reference>
<dbReference type="EMBL" id="LT629732">
    <property type="protein sequence ID" value="SDS18621.1"/>
    <property type="molecule type" value="Genomic_DNA"/>
</dbReference>
<keyword evidence="2" id="KW-1185">Reference proteome</keyword>
<organism evidence="1 2">
    <name type="scientific">Actinopolymorpha singaporensis</name>
    <dbReference type="NCBI Taxonomy" id="117157"/>
    <lineage>
        <taxon>Bacteria</taxon>
        <taxon>Bacillati</taxon>
        <taxon>Actinomycetota</taxon>
        <taxon>Actinomycetes</taxon>
        <taxon>Propionibacteriales</taxon>
        <taxon>Actinopolymorphaceae</taxon>
        <taxon>Actinopolymorpha</taxon>
    </lineage>
</organism>
<sequence length="64" mass="7711">MPDIQPQTIAVDALPEAIARYLEAHRTHDTTAGLYQRCHRDRRWQHHLEGNFPGRRRRRRTQPR</sequence>
<evidence type="ECO:0000313" key="2">
    <source>
        <dbReference type="Proteomes" id="UP000198983"/>
    </source>
</evidence>
<proteinExistence type="predicted"/>
<dbReference type="Proteomes" id="UP000198983">
    <property type="component" value="Chromosome I"/>
</dbReference>
<protein>
    <submittedName>
        <fullName evidence="1">Uncharacterized protein</fullName>
    </submittedName>
</protein>
<gene>
    <name evidence="1" type="ORF">SAMN04489717_1889</name>
</gene>
<dbReference type="STRING" id="117157.SAMN04489717_1889"/>